<dbReference type="SUPFAM" id="SSF56112">
    <property type="entry name" value="Protein kinase-like (PK-like)"/>
    <property type="match status" value="2"/>
</dbReference>
<name>A0A2H1X0L3_SPOFR</name>
<evidence type="ECO:0000259" key="1">
    <source>
        <dbReference type="SMART" id="SM00587"/>
    </source>
</evidence>
<proteinExistence type="predicted"/>
<dbReference type="InterPro" id="IPR015897">
    <property type="entry name" value="CHK_kinase-like"/>
</dbReference>
<dbReference type="PANTHER" id="PTHR11012:SF8">
    <property type="entry name" value="JUVENILE HORMONE-INDUCIBLE PROTEIN 26"/>
    <property type="match status" value="1"/>
</dbReference>
<dbReference type="PANTHER" id="PTHR11012">
    <property type="entry name" value="PROTEIN KINASE-LIKE DOMAIN-CONTAINING"/>
    <property type="match status" value="1"/>
</dbReference>
<dbReference type="AlphaFoldDB" id="A0A2H1X0L3"/>
<dbReference type="EMBL" id="ODYU01012436">
    <property type="protein sequence ID" value="SOQ58736.1"/>
    <property type="molecule type" value="Genomic_DNA"/>
</dbReference>
<dbReference type="Pfam" id="PF02958">
    <property type="entry name" value="EcKL"/>
    <property type="match status" value="2"/>
</dbReference>
<feature type="domain" description="CHK kinase-like" evidence="1">
    <location>
        <begin position="132"/>
        <end position="323"/>
    </location>
</feature>
<sequence>MAPYNFEGDFGNLTDKQIEFIKKVIEEQDLKVNKVVFKPVGQAGDNFVASVMRISMEGDNGSMKMVIKIAPADEKTRNTVKADLLFHNEHIMYTEVLPKLVALQKEVGVPEEEHLRYAKCYGSMNEAPYEVILLEDLNESDFKMLNKFDSLSDECVRSILKNFAILHSVSYGLKKKQPDTFESFKSKLIDVWTVNFSTNEARSYFELLESAILANLDEEDHKTKFKSNFMDILKLPIQLAKDRDCKYSIVQQGDAWTNNIMFKFSEDKLQQSVMIDYQGSKISNPVGDILYMIFNCTDHETRSKYYYDWIDYYHTELDRCLSYYDLKVNYVYPRDRLDADLRRYGKISFGLSAMLTYVLLRDTKEAGEMLESFKSGDPNDVLELMGTQPLQGETAIRTRKRIYKFEGEFSNISERQLDFIHEVILKQNLQFDKVIFSQLGKAGDNFMSDVKRISIEGDHGSLKMIVKVASDLEAVRSATGTELLFTNEHVMYTEVLPKLVALQKEAGVPEDEQLRYAKCYGSLNEAPNEVLILEDLNESKFRMLNKFEPLPEECIRIILKNFGIFHSLSYVLKNKEPATYDLFSSKLKDTWDVRVNDPNVGLQFEVLTKMVLPLLDNDTQKNTVKDKLSNVVQEVLKRSEDKNSGTSVIHQGDAWTNNFMFRFEEGDLRESVMVDYQASSSHNPMTDILFMIYICTDHEARSKNLNDWLDYYHSELHKSLSHFGLKANDIYSRDQIDADLKRYGKLLFATTVLFNNILMRDASEVAAMMEALKVGGFDGVMENMDKHEMPKETFDRAKKRLLDLIDTYTQYDLL</sequence>
<dbReference type="InterPro" id="IPR004119">
    <property type="entry name" value="EcKL"/>
</dbReference>
<protein>
    <submittedName>
        <fullName evidence="2">SFRICE_016120</fullName>
    </submittedName>
</protein>
<dbReference type="SMART" id="SM00587">
    <property type="entry name" value="CHK"/>
    <property type="match status" value="2"/>
</dbReference>
<dbReference type="Gene3D" id="3.90.1200.10">
    <property type="match status" value="1"/>
</dbReference>
<accession>A0A2H1X0L3</accession>
<feature type="domain" description="CHK kinase-like" evidence="1">
    <location>
        <begin position="531"/>
        <end position="722"/>
    </location>
</feature>
<gene>
    <name evidence="2" type="ORF">SFRICE_016120</name>
</gene>
<organism evidence="2">
    <name type="scientific">Spodoptera frugiperda</name>
    <name type="common">Fall armyworm</name>
    <dbReference type="NCBI Taxonomy" id="7108"/>
    <lineage>
        <taxon>Eukaryota</taxon>
        <taxon>Metazoa</taxon>
        <taxon>Ecdysozoa</taxon>
        <taxon>Arthropoda</taxon>
        <taxon>Hexapoda</taxon>
        <taxon>Insecta</taxon>
        <taxon>Pterygota</taxon>
        <taxon>Neoptera</taxon>
        <taxon>Endopterygota</taxon>
        <taxon>Lepidoptera</taxon>
        <taxon>Glossata</taxon>
        <taxon>Ditrysia</taxon>
        <taxon>Noctuoidea</taxon>
        <taxon>Noctuidae</taxon>
        <taxon>Amphipyrinae</taxon>
        <taxon>Spodoptera</taxon>
    </lineage>
</organism>
<dbReference type="InterPro" id="IPR011009">
    <property type="entry name" value="Kinase-like_dom_sf"/>
</dbReference>
<evidence type="ECO:0000313" key="2">
    <source>
        <dbReference type="EMBL" id="SOQ58736.1"/>
    </source>
</evidence>
<reference evidence="2" key="1">
    <citation type="submission" date="2016-07" db="EMBL/GenBank/DDBJ databases">
        <authorList>
            <person name="Bretaudeau A."/>
        </authorList>
    </citation>
    <scope>NUCLEOTIDE SEQUENCE</scope>
    <source>
        <strain evidence="2">Rice</strain>
        <tissue evidence="2">Whole body</tissue>
    </source>
</reference>